<accession>A0ABN6MXC5</accession>
<evidence type="ECO:0000313" key="3">
    <source>
        <dbReference type="Proteomes" id="UP001162891"/>
    </source>
</evidence>
<keyword evidence="3" id="KW-1185">Reference proteome</keyword>
<evidence type="ECO:0008006" key="4">
    <source>
        <dbReference type="Google" id="ProtNLM"/>
    </source>
</evidence>
<gene>
    <name evidence="2" type="ORF">AMOR_46330</name>
</gene>
<feature type="region of interest" description="Disordered" evidence="1">
    <location>
        <begin position="27"/>
        <end position="69"/>
    </location>
</feature>
<reference evidence="3" key="1">
    <citation type="journal article" date="2022" name="Int. J. Syst. Evol. Microbiol.">
        <title>Anaeromyxobacter oryzae sp. nov., Anaeromyxobacter diazotrophicus sp. nov. and Anaeromyxobacter paludicola sp. nov., isolated from paddy soils.</title>
        <authorList>
            <person name="Itoh H."/>
            <person name="Xu Z."/>
            <person name="Mise K."/>
            <person name="Masuda Y."/>
            <person name="Ushijima N."/>
            <person name="Hayakawa C."/>
            <person name="Shiratori Y."/>
            <person name="Senoo K."/>
        </authorList>
    </citation>
    <scope>NUCLEOTIDE SEQUENCE [LARGE SCALE GENOMIC DNA]</scope>
    <source>
        <strain evidence="3">Red232</strain>
    </source>
</reference>
<proteinExistence type="predicted"/>
<evidence type="ECO:0000256" key="1">
    <source>
        <dbReference type="SAM" id="MobiDB-lite"/>
    </source>
</evidence>
<protein>
    <recommendedName>
        <fullName evidence="4">Molecular chaperone DnaJ</fullName>
    </recommendedName>
</protein>
<dbReference type="Proteomes" id="UP001162891">
    <property type="component" value="Chromosome"/>
</dbReference>
<evidence type="ECO:0000313" key="2">
    <source>
        <dbReference type="EMBL" id="BDG05637.1"/>
    </source>
</evidence>
<name>A0ABN6MXC5_9BACT</name>
<sequence>MEGETCRVCGGDGRVGNAFGGSSATCPSCHGSGRRAEASSGFHDVTKTKPSHHRPAVTVSTGPRGPATSEGLQLAQEVNASTVLAADAKTRLIAEIVNHESTHGRCTKTFIKKVRKQARPAG</sequence>
<organism evidence="2 3">
    <name type="scientific">Anaeromyxobacter oryzae</name>
    <dbReference type="NCBI Taxonomy" id="2918170"/>
    <lineage>
        <taxon>Bacteria</taxon>
        <taxon>Pseudomonadati</taxon>
        <taxon>Myxococcota</taxon>
        <taxon>Myxococcia</taxon>
        <taxon>Myxococcales</taxon>
        <taxon>Cystobacterineae</taxon>
        <taxon>Anaeromyxobacteraceae</taxon>
        <taxon>Anaeromyxobacter</taxon>
    </lineage>
</organism>
<dbReference type="RefSeq" id="WP_248354650.1">
    <property type="nucleotide sequence ID" value="NZ_AP025591.1"/>
</dbReference>
<dbReference type="EMBL" id="AP025591">
    <property type="protein sequence ID" value="BDG05637.1"/>
    <property type="molecule type" value="Genomic_DNA"/>
</dbReference>